<dbReference type="InterPro" id="IPR036770">
    <property type="entry name" value="Ankyrin_rpt-contain_sf"/>
</dbReference>
<reference evidence="1 2" key="1">
    <citation type="journal article" date="2024" name="bioRxiv">
        <title>A reference genome for Trichogramma kaykai: A tiny desert-dwelling parasitoid wasp with competing sex-ratio distorters.</title>
        <authorList>
            <person name="Culotta J."/>
            <person name="Lindsey A.R."/>
        </authorList>
    </citation>
    <scope>NUCLEOTIDE SEQUENCE [LARGE SCALE GENOMIC DNA]</scope>
    <source>
        <strain evidence="1 2">KSX58</strain>
    </source>
</reference>
<keyword evidence="2" id="KW-1185">Reference proteome</keyword>
<dbReference type="EMBL" id="JBJJXI010000034">
    <property type="protein sequence ID" value="KAL3402591.1"/>
    <property type="molecule type" value="Genomic_DNA"/>
</dbReference>
<dbReference type="SUPFAM" id="SSF48403">
    <property type="entry name" value="Ankyrin repeat"/>
    <property type="match status" value="1"/>
</dbReference>
<dbReference type="Proteomes" id="UP001627154">
    <property type="component" value="Unassembled WGS sequence"/>
</dbReference>
<protein>
    <submittedName>
        <fullName evidence="1">Uncharacterized protein</fullName>
    </submittedName>
</protein>
<dbReference type="AlphaFoldDB" id="A0ABD2XAW5"/>
<sequence length="279" mass="32362">MLRRGAESNSAHANGLKPLHVICQRNEDNDPIKIFFKNCDDVKQTVNLHARDKEGRTLLECAVARLLPRAVDVLLAKNANLSRFVFPTAAHFTEILSMGLLHDYHFKLRIAAGALSIVEKLENRGYEMIRSDALAIMELFALSKVLEKPTNVDERWYEHGKFVSRAKEIMICKDFSLYDLVRLRAKDAAYKLTPRSYYEEFVYQRKLNNIFRIHKEACAIHLCVKLSRKFFHEWAQDPLWKLLHGKMPIECCDMVIENLDNDDLHHILLAVTSKISKQR</sequence>
<organism evidence="1 2">
    <name type="scientific">Trichogramma kaykai</name>
    <dbReference type="NCBI Taxonomy" id="54128"/>
    <lineage>
        <taxon>Eukaryota</taxon>
        <taxon>Metazoa</taxon>
        <taxon>Ecdysozoa</taxon>
        <taxon>Arthropoda</taxon>
        <taxon>Hexapoda</taxon>
        <taxon>Insecta</taxon>
        <taxon>Pterygota</taxon>
        <taxon>Neoptera</taxon>
        <taxon>Endopterygota</taxon>
        <taxon>Hymenoptera</taxon>
        <taxon>Apocrita</taxon>
        <taxon>Proctotrupomorpha</taxon>
        <taxon>Chalcidoidea</taxon>
        <taxon>Trichogrammatidae</taxon>
        <taxon>Trichogramma</taxon>
    </lineage>
</organism>
<name>A0ABD2XAW5_9HYME</name>
<comment type="caution">
    <text evidence="1">The sequence shown here is derived from an EMBL/GenBank/DDBJ whole genome shotgun (WGS) entry which is preliminary data.</text>
</comment>
<proteinExistence type="predicted"/>
<accession>A0ABD2XAW5</accession>
<dbReference type="Gene3D" id="1.25.40.20">
    <property type="entry name" value="Ankyrin repeat-containing domain"/>
    <property type="match status" value="1"/>
</dbReference>
<evidence type="ECO:0000313" key="2">
    <source>
        <dbReference type="Proteomes" id="UP001627154"/>
    </source>
</evidence>
<gene>
    <name evidence="1" type="ORF">TKK_004525</name>
</gene>
<evidence type="ECO:0000313" key="1">
    <source>
        <dbReference type="EMBL" id="KAL3402591.1"/>
    </source>
</evidence>